<feature type="compositionally biased region" description="Polar residues" evidence="5">
    <location>
        <begin position="1"/>
        <end position="27"/>
    </location>
</feature>
<feature type="region of interest" description="Disordered" evidence="5">
    <location>
        <begin position="891"/>
        <end position="910"/>
    </location>
</feature>
<evidence type="ECO:0000256" key="4">
    <source>
        <dbReference type="PROSITE-ProRule" id="PRU00042"/>
    </source>
</evidence>
<comment type="caution">
    <text evidence="7">The sequence shown here is derived from an EMBL/GenBank/DDBJ whole genome shotgun (WGS) entry which is preliminary data.</text>
</comment>
<sequence length="1007" mass="112198">MGKTRPLTQTPNATGTESPQSGRSTKSGAKRTEFAHDDPHAVASTVLQNFSYSDEDCLAKYKALSTLQDFNGAFPGNLQEKLIRGALKANEGSLPCFLCQKVLSSSVGLVLHIKKCQGSPEAEKVDVTPPKPVRPSLVPKRRLTISVSSLEQLKDEPSLWLRINEKEKLNLLKQFFPDGRIECFAIHKDDEICSLFFDYKEAITHLDSSIKPMYLTFVAKGAEFRKLDKKVRSRYVREGLRANLELPCLECGRMFRHQYGLMYHVERCNVSEEEMPWKCYRCGFHTTRAESYKHLELCWGEAKLQLDKEELTGAVMGGLGDVNLRSGKSILKGASETIMINGEAKPLSELSAQEALEALIGPGKSIKGKKRRSAANNRVSISAGLIPESATRMSLTGDGKMRFKFRKADARGCLSGISEYPKYLEHVMEAHKQWAQETAALPYCGRLLDIEASVWQTAYESSHLPFISKESVGFRIRETDDKSGHEKVPETCERLRVFSSTELKREIYDHVTIAYCGGPINTISIAPNTMPGNEEVVAIVAYPCDTSLVGKDMMKTSSYIQFWMHKCKGLRSSLLPWFVLKSNFGVVFDAHWLDRPKPSEDSTLIGLLAVATAQGALLIYRLDSTTVSTALCNPKRLPVVEPEPDLILYQTRQWHSDDQSHEENAEQHFPPSLTSIAWCSRGEAQYVVAVNAAGGVVIWDIQRSTDAPYVLLDSSWCSPATNAAFINGFEVAVAFRERVIRVYDVRTYQCTLEEGTVRTAGARATSQPRIFSGFFTFQSEYFAAGEVPSNGVSFVCTEAKSDGFFVVPLANRHELMTWDVSASSQNAVVVSCGLDGKLLLSSNGRLVTAANTADYGFSLMRTALTIVRKRTSSPEEESIQELVCKMEIPEVSSKQPSHTDEEKKKRARPAYMTHEESVENLWLDIHLNPDSQKLRSQTQFSCLDLRIESLNRVATNFHTGPCVFTGGQAGLIFIRPCVIDAEKPLINNVLNFPVESNEKPFAKLKKT</sequence>
<dbReference type="SUPFAM" id="SSF50978">
    <property type="entry name" value="WD40 repeat-like"/>
    <property type="match status" value="1"/>
</dbReference>
<evidence type="ECO:0000256" key="3">
    <source>
        <dbReference type="ARBA" id="ARBA00023242"/>
    </source>
</evidence>
<protein>
    <recommendedName>
        <fullName evidence="6">C2H2-type domain-containing protein</fullName>
    </recommendedName>
</protein>
<dbReference type="PANTHER" id="PTHR15052:SF2">
    <property type="entry name" value="GENERAL TRANSCRIPTION FACTOR 3C POLYPEPTIDE 2"/>
    <property type="match status" value="1"/>
</dbReference>
<proteinExistence type="predicted"/>
<evidence type="ECO:0000259" key="6">
    <source>
        <dbReference type="PROSITE" id="PS50157"/>
    </source>
</evidence>
<evidence type="ECO:0000313" key="8">
    <source>
        <dbReference type="Proteomes" id="UP001303046"/>
    </source>
</evidence>
<evidence type="ECO:0000256" key="2">
    <source>
        <dbReference type="ARBA" id="ARBA00023163"/>
    </source>
</evidence>
<keyword evidence="2" id="KW-0804">Transcription</keyword>
<name>A0ABR1BLW3_NECAM</name>
<dbReference type="PANTHER" id="PTHR15052">
    <property type="entry name" value="RNA POLYMERASE III TRANSCRIPTION INITIATION FACTOR COMPLEX SUBUNIT"/>
    <property type="match status" value="1"/>
</dbReference>
<dbReference type="Gene3D" id="2.130.10.10">
    <property type="entry name" value="YVTN repeat-like/Quinoprotein amine dehydrogenase"/>
    <property type="match status" value="1"/>
</dbReference>
<dbReference type="PROSITE" id="PS50157">
    <property type="entry name" value="ZINC_FINGER_C2H2_2"/>
    <property type="match status" value="1"/>
</dbReference>
<dbReference type="InterPro" id="IPR013087">
    <property type="entry name" value="Znf_C2H2_type"/>
</dbReference>
<evidence type="ECO:0000256" key="1">
    <source>
        <dbReference type="ARBA" id="ARBA00004123"/>
    </source>
</evidence>
<feature type="domain" description="C2H2-type" evidence="6">
    <location>
        <begin position="246"/>
        <end position="276"/>
    </location>
</feature>
<feature type="region of interest" description="Disordered" evidence="5">
    <location>
        <begin position="1"/>
        <end position="37"/>
    </location>
</feature>
<dbReference type="Proteomes" id="UP001303046">
    <property type="component" value="Unassembled WGS sequence"/>
</dbReference>
<dbReference type="InterPro" id="IPR015943">
    <property type="entry name" value="WD40/YVTN_repeat-like_dom_sf"/>
</dbReference>
<keyword evidence="8" id="KW-1185">Reference proteome</keyword>
<accession>A0ABR1BLW3</accession>
<reference evidence="7 8" key="1">
    <citation type="submission" date="2023-08" db="EMBL/GenBank/DDBJ databases">
        <title>A Necator americanus chromosomal reference genome.</title>
        <authorList>
            <person name="Ilik V."/>
            <person name="Petrzelkova K.J."/>
            <person name="Pardy F."/>
            <person name="Fuh T."/>
            <person name="Niatou-Singa F.S."/>
            <person name="Gouil Q."/>
            <person name="Baker L."/>
            <person name="Ritchie M.E."/>
            <person name="Jex A.R."/>
            <person name="Gazzola D."/>
            <person name="Li H."/>
            <person name="Toshio Fujiwara R."/>
            <person name="Zhan B."/>
            <person name="Aroian R.V."/>
            <person name="Pafco B."/>
            <person name="Schwarz E.M."/>
        </authorList>
    </citation>
    <scope>NUCLEOTIDE SEQUENCE [LARGE SCALE GENOMIC DNA]</scope>
    <source>
        <strain evidence="7 8">Aroian</strain>
        <tissue evidence="7">Whole animal</tissue>
    </source>
</reference>
<comment type="subcellular location">
    <subcellularLocation>
        <location evidence="1">Nucleus</location>
    </subcellularLocation>
</comment>
<keyword evidence="3" id="KW-0539">Nucleus</keyword>
<dbReference type="InterPro" id="IPR036322">
    <property type="entry name" value="WD40_repeat_dom_sf"/>
</dbReference>
<keyword evidence="4" id="KW-0862">Zinc</keyword>
<evidence type="ECO:0000313" key="7">
    <source>
        <dbReference type="EMBL" id="KAK6726320.1"/>
    </source>
</evidence>
<dbReference type="InterPro" id="IPR052416">
    <property type="entry name" value="GTF3C_component"/>
</dbReference>
<organism evidence="7 8">
    <name type="scientific">Necator americanus</name>
    <name type="common">Human hookworm</name>
    <dbReference type="NCBI Taxonomy" id="51031"/>
    <lineage>
        <taxon>Eukaryota</taxon>
        <taxon>Metazoa</taxon>
        <taxon>Ecdysozoa</taxon>
        <taxon>Nematoda</taxon>
        <taxon>Chromadorea</taxon>
        <taxon>Rhabditida</taxon>
        <taxon>Rhabditina</taxon>
        <taxon>Rhabditomorpha</taxon>
        <taxon>Strongyloidea</taxon>
        <taxon>Ancylostomatidae</taxon>
        <taxon>Bunostominae</taxon>
        <taxon>Necator</taxon>
    </lineage>
</organism>
<gene>
    <name evidence="7" type="primary">Necator_chrI.g687</name>
    <name evidence="7" type="ORF">RB195_004565</name>
</gene>
<keyword evidence="4" id="KW-0479">Metal-binding</keyword>
<evidence type="ECO:0000256" key="5">
    <source>
        <dbReference type="SAM" id="MobiDB-lite"/>
    </source>
</evidence>
<keyword evidence="4" id="KW-0863">Zinc-finger</keyword>
<dbReference type="EMBL" id="JAVFWL010000001">
    <property type="protein sequence ID" value="KAK6726320.1"/>
    <property type="molecule type" value="Genomic_DNA"/>
</dbReference>